<dbReference type="Pfam" id="PF03217">
    <property type="entry name" value="SlpA"/>
    <property type="match status" value="1"/>
</dbReference>
<organism evidence="3 4">
    <name type="scientific">Lactobacillus apis</name>
    <dbReference type="NCBI Taxonomy" id="303541"/>
    <lineage>
        <taxon>Bacteria</taxon>
        <taxon>Bacillati</taxon>
        <taxon>Bacillota</taxon>
        <taxon>Bacilli</taxon>
        <taxon>Lactobacillales</taxon>
        <taxon>Lactobacillaceae</taxon>
        <taxon>Lactobacillus</taxon>
    </lineage>
</organism>
<dbReference type="Proteomes" id="UP000033682">
    <property type="component" value="Unassembled WGS sequence"/>
</dbReference>
<evidence type="ECO:0000259" key="2">
    <source>
        <dbReference type="Pfam" id="PF03217"/>
    </source>
</evidence>
<dbReference type="InterPro" id="IPR024968">
    <property type="entry name" value="SlpA_C_lactobacillus"/>
</dbReference>
<keyword evidence="4" id="KW-1185">Reference proteome</keyword>
<reference evidence="3 4" key="1">
    <citation type="submission" date="2015-01" db="EMBL/GenBank/DDBJ databases">
        <title>Comparative genomics of the lactic acid bacteria isolated from the honey bee gut.</title>
        <authorList>
            <person name="Ellegaard K.M."/>
            <person name="Tamarit D."/>
            <person name="Javelind E."/>
            <person name="Olofsson T."/>
            <person name="Andersson S.G."/>
            <person name="Vasquez A."/>
        </authorList>
    </citation>
    <scope>NUCLEOTIDE SEQUENCE [LARGE SCALE GENOMIC DNA]</scope>
    <source>
        <strain evidence="3 4">Hma11</strain>
    </source>
</reference>
<comment type="caution">
    <text evidence="3">The sequence shown here is derived from an EMBL/GenBank/DDBJ whole genome shotgun (WGS) entry which is preliminary data.</text>
</comment>
<protein>
    <recommendedName>
        <fullName evidence="2">S-layer protein C-terminal domain-containing protein</fullName>
    </recommendedName>
</protein>
<dbReference type="PATRIC" id="fig|303541.3.peg.1092"/>
<evidence type="ECO:0000256" key="1">
    <source>
        <dbReference type="SAM" id="SignalP"/>
    </source>
</evidence>
<dbReference type="AlphaFoldDB" id="A0A0F4LSU3"/>
<feature type="chain" id="PRO_5039629143" description="S-layer protein C-terminal domain-containing protein" evidence="1">
    <location>
        <begin position="23"/>
        <end position="411"/>
    </location>
</feature>
<gene>
    <name evidence="3" type="ORF">JF72_09340</name>
</gene>
<keyword evidence="1" id="KW-0732">Signal</keyword>
<evidence type="ECO:0000313" key="3">
    <source>
        <dbReference type="EMBL" id="KJY61640.1"/>
    </source>
</evidence>
<feature type="signal peptide" evidence="1">
    <location>
        <begin position="1"/>
        <end position="22"/>
    </location>
</feature>
<proteinExistence type="predicted"/>
<dbReference type="EMBL" id="JXLG01000005">
    <property type="protein sequence ID" value="KJY61640.1"/>
    <property type="molecule type" value="Genomic_DNA"/>
</dbReference>
<feature type="domain" description="S-layer protein C-terminal" evidence="2">
    <location>
        <begin position="34"/>
        <end position="98"/>
    </location>
</feature>
<dbReference type="HOGENOM" id="CLU_027060_1_0_9"/>
<accession>A0A0F4LSU3</accession>
<dbReference type="RefSeq" id="WP_046307298.1">
    <property type="nucleotide sequence ID" value="NZ_KQ034000.1"/>
</dbReference>
<sequence length="411" mass="46016">MKLKKRIALGAIASVLALGSFATVRQTNEVFAATTTTNTMKLVHGAYVYNKNGKRLKRFQGSRYKTHLYKGATVKFADKLESIEPNTKQYFLLDDDNYHQTWLPYTKIGKSYYYNIGSGGYINAANVGQINQKPLYTAEATVKVKTPNSFPVGRGKDSMMIKNKQNIKVDRTTLKQEDPSAVPSYRISGTKTGFLAKSVVVIPPRQKLLTFSGYTYVLVNASINTFNNKGEVRENQQPPFEAYRPFGKGDKLPVDELLYIWLPKENKAELFYHLLGDSGMGDIVYVDNSKDNLSYLKADDCKYIGGPFLTPVNTPEQAKADTQLATSTEKSDLQKLIDQENVVKNSESYKEFKHDGYDAALATAKKLVASDTATVMEVKQATFVLKGQQEKELKSPDELSLLDYVTDTKPY</sequence>
<dbReference type="STRING" id="303541.JF72_09340"/>
<evidence type="ECO:0000313" key="4">
    <source>
        <dbReference type="Proteomes" id="UP000033682"/>
    </source>
</evidence>
<name>A0A0F4LSU3_9LACO</name>